<dbReference type="InterPro" id="IPR049492">
    <property type="entry name" value="BD-FAE-like_dom"/>
</dbReference>
<dbReference type="Pfam" id="PF20434">
    <property type="entry name" value="BD-FAE"/>
    <property type="match status" value="1"/>
</dbReference>
<reference evidence="3" key="1">
    <citation type="submission" date="2015-10" db="EMBL/GenBank/DDBJ databases">
        <authorList>
            <person name="Gilbert D.G."/>
        </authorList>
    </citation>
    <scope>NUCLEOTIDE SEQUENCE</scope>
</reference>
<dbReference type="GO" id="GO:0016787">
    <property type="term" value="F:hydrolase activity"/>
    <property type="evidence" value="ECO:0007669"/>
    <property type="project" value="UniProtKB-KW"/>
</dbReference>
<dbReference type="EMBL" id="CZQD01000019">
    <property type="protein sequence ID" value="CUS56204.1"/>
    <property type="molecule type" value="Genomic_DNA"/>
</dbReference>
<dbReference type="InterPro" id="IPR029058">
    <property type="entry name" value="AB_hydrolase_fold"/>
</dbReference>
<name>A0A160U0R8_9ZZZZ</name>
<evidence type="ECO:0000256" key="1">
    <source>
        <dbReference type="ARBA" id="ARBA00022801"/>
    </source>
</evidence>
<dbReference type="AlphaFoldDB" id="A0A160U0R8"/>
<evidence type="ECO:0000313" key="3">
    <source>
        <dbReference type="EMBL" id="CUS56204.1"/>
    </source>
</evidence>
<protein>
    <submittedName>
        <fullName evidence="3">Putative lipase/esterase</fullName>
    </submittedName>
</protein>
<dbReference type="PANTHER" id="PTHR48081">
    <property type="entry name" value="AB HYDROLASE SUPERFAMILY PROTEIN C4A8.06C"/>
    <property type="match status" value="1"/>
</dbReference>
<organism evidence="3">
    <name type="scientific">hydrothermal vent metagenome</name>
    <dbReference type="NCBI Taxonomy" id="652676"/>
    <lineage>
        <taxon>unclassified sequences</taxon>
        <taxon>metagenomes</taxon>
        <taxon>ecological metagenomes</taxon>
    </lineage>
</organism>
<keyword evidence="1" id="KW-0378">Hydrolase</keyword>
<feature type="domain" description="BD-FAE-like" evidence="2">
    <location>
        <begin position="67"/>
        <end position="260"/>
    </location>
</feature>
<sequence length="312" mass="33224">MRTPSLATLALLCLVGCDAPNPELSQTPPHARNETIPLLQWPDLLSRERPTTPHTIRTGPSETDIVDLWLPDGAGPHPVVIMVHGGCWQKSIADRRLMDFAADDLRQKGLAVWNIEYRGVDEAGGGYPGTFEDVSRAADALRDHASQFNLKLDRIGAIGHSAGGHLALWLAARPKLPKSSTLWRSNPLHIDFVVNSGGLADLDASAPVTQAACLNSIMEALTGTPSGARQDVLSDTSPVELLPFAAHQVSVNGEQDQIAPPILGESYTDKAIATGSDARFVLVPNTGHVELVAPGSEAFELQAAILLEALAD</sequence>
<accession>A0A160U0R8</accession>
<evidence type="ECO:0000259" key="2">
    <source>
        <dbReference type="Pfam" id="PF20434"/>
    </source>
</evidence>
<dbReference type="Gene3D" id="3.40.50.1820">
    <property type="entry name" value="alpha/beta hydrolase"/>
    <property type="match status" value="1"/>
</dbReference>
<dbReference type="InterPro" id="IPR050300">
    <property type="entry name" value="GDXG_lipolytic_enzyme"/>
</dbReference>
<gene>
    <name evidence="3" type="ORF">MGWOODY_Hyp1997</name>
</gene>
<dbReference type="SUPFAM" id="SSF53474">
    <property type="entry name" value="alpha/beta-Hydrolases"/>
    <property type="match status" value="1"/>
</dbReference>
<proteinExistence type="predicted"/>